<evidence type="ECO:0000256" key="13">
    <source>
        <dbReference type="ARBA" id="ARBA00030934"/>
    </source>
</evidence>
<dbReference type="InterPro" id="IPR003457">
    <property type="entry name" value="Transprt_MerT"/>
</dbReference>
<keyword evidence="6" id="KW-1003">Cell membrane</keyword>
<evidence type="ECO:0000256" key="14">
    <source>
        <dbReference type="ARBA" id="ARBA00045720"/>
    </source>
</evidence>
<dbReference type="GO" id="GO:0005886">
    <property type="term" value="C:plasma membrane"/>
    <property type="evidence" value="ECO:0007669"/>
    <property type="project" value="UniProtKB-SubCell"/>
</dbReference>
<reference evidence="16 17" key="1">
    <citation type="submission" date="2020-03" db="EMBL/GenBank/DDBJ databases">
        <title>Hydrogenophaga sp. nov. isolated from cyanobacterial mat.</title>
        <authorList>
            <person name="Thorat V."/>
            <person name="Kirdat K."/>
            <person name="Tiwarekar B."/>
            <person name="Costa E.D."/>
            <person name="Yadav A."/>
        </authorList>
    </citation>
    <scope>NUCLEOTIDE SEQUENCE [LARGE SCALE GENOMIC DNA]</scope>
    <source>
        <strain evidence="16 17">BA0156</strain>
    </source>
</reference>
<sequence length="124" mass="13158">MSTTSTDHPGQTTGGGKALIAGGISALLASACCLGPLVLIMLGISGAWIGSLTLLEPYQPWFMGAAAIALVVAGRRIWRPAVACDVGQVCERPMVNRSYKVLFLLVVLLLGISLAFPWIAHWFY</sequence>
<organism evidence="16 17">
    <name type="scientific">Hydrogenophaga crocea</name>
    <dbReference type="NCBI Taxonomy" id="2716225"/>
    <lineage>
        <taxon>Bacteria</taxon>
        <taxon>Pseudomonadati</taxon>
        <taxon>Pseudomonadota</taxon>
        <taxon>Betaproteobacteria</taxon>
        <taxon>Burkholderiales</taxon>
        <taxon>Comamonadaceae</taxon>
        <taxon>Hydrogenophaga</taxon>
    </lineage>
</organism>
<evidence type="ECO:0000256" key="3">
    <source>
        <dbReference type="ARBA" id="ARBA00017053"/>
    </source>
</evidence>
<comment type="function">
    <text evidence="14">Involved in mercury resistance. Probably transfers a mercuric ion from the periplasmic Hg(2+)-binding protein MerP to the cytoplasmic mercuric reductase MerA.</text>
</comment>
<dbReference type="NCBIfam" id="NF010314">
    <property type="entry name" value="PRK13751.2"/>
    <property type="match status" value="1"/>
</dbReference>
<evidence type="ECO:0000256" key="10">
    <source>
        <dbReference type="ARBA" id="ARBA00022914"/>
    </source>
</evidence>
<evidence type="ECO:0000256" key="8">
    <source>
        <dbReference type="ARBA" id="ARBA00022692"/>
    </source>
</evidence>
<feature type="transmembrane region" description="Helical" evidence="15">
    <location>
        <begin position="26"/>
        <end position="49"/>
    </location>
</feature>
<gene>
    <name evidence="16" type="primary">merT</name>
    <name evidence="16" type="ORF">G9Q37_15795</name>
</gene>
<comment type="subcellular location">
    <subcellularLocation>
        <location evidence="1">Cell inner membrane</location>
        <topology evidence="1">Multi-pass membrane protein</topology>
    </subcellularLocation>
</comment>
<evidence type="ECO:0000256" key="1">
    <source>
        <dbReference type="ARBA" id="ARBA00004429"/>
    </source>
</evidence>
<comment type="similarity">
    <text evidence="2">Belongs to the MerT family.</text>
</comment>
<evidence type="ECO:0000256" key="7">
    <source>
        <dbReference type="ARBA" id="ARBA00022519"/>
    </source>
</evidence>
<dbReference type="GO" id="GO:0015097">
    <property type="term" value="F:mercury ion transmembrane transporter activity"/>
    <property type="evidence" value="ECO:0007669"/>
    <property type="project" value="InterPro"/>
</dbReference>
<dbReference type="RefSeq" id="WP_070401208.1">
    <property type="nucleotide sequence ID" value="NZ_CP049989.1"/>
</dbReference>
<keyword evidence="17" id="KW-1185">Reference proteome</keyword>
<keyword evidence="11 15" id="KW-1133">Transmembrane helix</keyword>
<evidence type="ECO:0000313" key="17">
    <source>
        <dbReference type="Proteomes" id="UP000503162"/>
    </source>
</evidence>
<evidence type="ECO:0000256" key="15">
    <source>
        <dbReference type="SAM" id="Phobius"/>
    </source>
</evidence>
<evidence type="ECO:0000256" key="2">
    <source>
        <dbReference type="ARBA" id="ARBA00008224"/>
    </source>
</evidence>
<feature type="transmembrane region" description="Helical" evidence="15">
    <location>
        <begin position="61"/>
        <end position="78"/>
    </location>
</feature>
<keyword evidence="5" id="KW-0475">Mercuric resistance</keyword>
<keyword evidence="9" id="KW-0479">Metal-binding</keyword>
<protein>
    <recommendedName>
        <fullName evidence="3">Mercuric transport protein MerT</fullName>
    </recommendedName>
    <alternativeName>
        <fullName evidence="13">Mercury ion transport protein</fullName>
    </alternativeName>
</protein>
<proteinExistence type="inferred from homology"/>
<evidence type="ECO:0000256" key="4">
    <source>
        <dbReference type="ARBA" id="ARBA00022448"/>
    </source>
</evidence>
<keyword evidence="7" id="KW-0997">Cell inner membrane</keyword>
<evidence type="ECO:0000256" key="11">
    <source>
        <dbReference type="ARBA" id="ARBA00022989"/>
    </source>
</evidence>
<keyword evidence="4" id="KW-0813">Transport</keyword>
<evidence type="ECO:0000256" key="6">
    <source>
        <dbReference type="ARBA" id="ARBA00022475"/>
    </source>
</evidence>
<evidence type="ECO:0000256" key="12">
    <source>
        <dbReference type="ARBA" id="ARBA00023136"/>
    </source>
</evidence>
<evidence type="ECO:0000256" key="5">
    <source>
        <dbReference type="ARBA" id="ARBA00022466"/>
    </source>
</evidence>
<keyword evidence="12 15" id="KW-0472">Membrane</keyword>
<feature type="transmembrane region" description="Helical" evidence="15">
    <location>
        <begin position="99"/>
        <end position="120"/>
    </location>
</feature>
<dbReference type="KEGG" id="hcz:G9Q37_15795"/>
<evidence type="ECO:0000313" key="16">
    <source>
        <dbReference type="EMBL" id="QIM53510.1"/>
    </source>
</evidence>
<dbReference type="AlphaFoldDB" id="A0A6G8IKJ4"/>
<dbReference type="GO" id="GO:0046872">
    <property type="term" value="F:metal ion binding"/>
    <property type="evidence" value="ECO:0007669"/>
    <property type="project" value="UniProtKB-KW"/>
</dbReference>
<dbReference type="Pfam" id="PF02411">
    <property type="entry name" value="MerT"/>
    <property type="match status" value="1"/>
</dbReference>
<evidence type="ECO:0000256" key="9">
    <source>
        <dbReference type="ARBA" id="ARBA00022723"/>
    </source>
</evidence>
<accession>A0A6G8IKJ4</accession>
<dbReference type="Proteomes" id="UP000503162">
    <property type="component" value="Chromosome"/>
</dbReference>
<dbReference type="EMBL" id="CP049989">
    <property type="protein sequence ID" value="QIM53510.1"/>
    <property type="molecule type" value="Genomic_DNA"/>
</dbReference>
<keyword evidence="8 15" id="KW-0812">Transmembrane</keyword>
<name>A0A6G8IKJ4_9BURK</name>
<dbReference type="Gene3D" id="1.10.287.910">
    <property type="entry name" value="bacterial mercury transporter, merf"/>
    <property type="match status" value="1"/>
</dbReference>
<dbReference type="GeneID" id="74940039"/>
<keyword evidence="10" id="KW-0476">Mercury</keyword>